<proteinExistence type="predicted"/>
<reference evidence="2" key="2">
    <citation type="submission" date="2015-01" db="EMBL/GenBank/DDBJ databases">
        <title>Evolutionary Origins and Diversification of the Mycorrhizal Mutualists.</title>
        <authorList>
            <consortium name="DOE Joint Genome Institute"/>
            <consortium name="Mycorrhizal Genomics Consortium"/>
            <person name="Kohler A."/>
            <person name="Kuo A."/>
            <person name="Nagy L.G."/>
            <person name="Floudas D."/>
            <person name="Copeland A."/>
            <person name="Barry K.W."/>
            <person name="Cichocki N."/>
            <person name="Veneault-Fourrey C."/>
            <person name="LaButti K."/>
            <person name="Lindquist E.A."/>
            <person name="Lipzen A."/>
            <person name="Lundell T."/>
            <person name="Morin E."/>
            <person name="Murat C."/>
            <person name="Riley R."/>
            <person name="Ohm R."/>
            <person name="Sun H."/>
            <person name="Tunlid A."/>
            <person name="Henrissat B."/>
            <person name="Grigoriev I.V."/>
            <person name="Hibbett D.S."/>
            <person name="Martin F."/>
        </authorList>
    </citation>
    <scope>NUCLEOTIDE SEQUENCE [LARGE SCALE GENOMIC DNA]</scope>
    <source>
        <strain evidence="2">Ve08.2h10</strain>
    </source>
</reference>
<keyword evidence="2" id="KW-1185">Reference proteome</keyword>
<organism evidence="1 2">
    <name type="scientific">Paxillus rubicundulus Ve08.2h10</name>
    <dbReference type="NCBI Taxonomy" id="930991"/>
    <lineage>
        <taxon>Eukaryota</taxon>
        <taxon>Fungi</taxon>
        <taxon>Dikarya</taxon>
        <taxon>Basidiomycota</taxon>
        <taxon>Agaricomycotina</taxon>
        <taxon>Agaricomycetes</taxon>
        <taxon>Agaricomycetidae</taxon>
        <taxon>Boletales</taxon>
        <taxon>Paxilineae</taxon>
        <taxon>Paxillaceae</taxon>
        <taxon>Paxillus</taxon>
    </lineage>
</organism>
<sequence length="52" mass="5946">MNLKEKLLRLGRSPSTHDHMLSVRALTLQRQPRTPSVKDTCIDGWVNVESDD</sequence>
<evidence type="ECO:0000313" key="1">
    <source>
        <dbReference type="EMBL" id="KIK94198.1"/>
    </source>
</evidence>
<reference evidence="1 2" key="1">
    <citation type="submission" date="2014-04" db="EMBL/GenBank/DDBJ databases">
        <authorList>
            <consortium name="DOE Joint Genome Institute"/>
            <person name="Kuo A."/>
            <person name="Kohler A."/>
            <person name="Jargeat P."/>
            <person name="Nagy L.G."/>
            <person name="Floudas D."/>
            <person name="Copeland A."/>
            <person name="Barry K.W."/>
            <person name="Cichocki N."/>
            <person name="Veneault-Fourrey C."/>
            <person name="LaButti K."/>
            <person name="Lindquist E.A."/>
            <person name="Lipzen A."/>
            <person name="Lundell T."/>
            <person name="Morin E."/>
            <person name="Murat C."/>
            <person name="Sun H."/>
            <person name="Tunlid A."/>
            <person name="Henrissat B."/>
            <person name="Grigoriev I.V."/>
            <person name="Hibbett D.S."/>
            <person name="Martin F."/>
            <person name="Nordberg H.P."/>
            <person name="Cantor M.N."/>
            <person name="Hua S.X."/>
        </authorList>
    </citation>
    <scope>NUCLEOTIDE SEQUENCE [LARGE SCALE GENOMIC DNA]</scope>
    <source>
        <strain evidence="1 2">Ve08.2h10</strain>
    </source>
</reference>
<dbReference type="AlphaFoldDB" id="A0A0D0DPZ1"/>
<accession>A0A0D0DPZ1</accession>
<dbReference type="EMBL" id="KN825123">
    <property type="protein sequence ID" value="KIK94198.1"/>
    <property type="molecule type" value="Genomic_DNA"/>
</dbReference>
<dbReference type="Proteomes" id="UP000054538">
    <property type="component" value="Unassembled WGS sequence"/>
</dbReference>
<dbReference type="HOGENOM" id="CLU_3087897_0_0_1"/>
<dbReference type="InParanoid" id="A0A0D0DPZ1"/>
<name>A0A0D0DPZ1_9AGAM</name>
<evidence type="ECO:0000313" key="2">
    <source>
        <dbReference type="Proteomes" id="UP000054538"/>
    </source>
</evidence>
<gene>
    <name evidence="1" type="ORF">PAXRUDRAFT_828219</name>
</gene>
<protein>
    <submittedName>
        <fullName evidence="1">Uncharacterized protein</fullName>
    </submittedName>
</protein>